<dbReference type="PANTHER" id="PTHR45833:SF1">
    <property type="entry name" value="METHIONINE SYNTHASE"/>
    <property type="match status" value="1"/>
</dbReference>
<dbReference type="SUPFAM" id="SSF52242">
    <property type="entry name" value="Cobalamin (vitamin B12)-binding domain"/>
    <property type="match status" value="1"/>
</dbReference>
<proteinExistence type="predicted"/>
<dbReference type="GO" id="GO:0046653">
    <property type="term" value="P:tetrahydrofolate metabolic process"/>
    <property type="evidence" value="ECO:0007669"/>
    <property type="project" value="TreeGrafter"/>
</dbReference>
<dbReference type="GO" id="GO:0050667">
    <property type="term" value="P:homocysteine metabolic process"/>
    <property type="evidence" value="ECO:0007669"/>
    <property type="project" value="TreeGrafter"/>
</dbReference>
<gene>
    <name evidence="4" type="ORF">METZ01_LOCUS489805</name>
</gene>
<name>A0A383CXR1_9ZZZZ</name>
<feature type="non-terminal residue" evidence="4">
    <location>
        <position position="1"/>
    </location>
</feature>
<dbReference type="GO" id="GO:0008705">
    <property type="term" value="F:methionine synthase activity"/>
    <property type="evidence" value="ECO:0007669"/>
    <property type="project" value="TreeGrafter"/>
</dbReference>
<dbReference type="GO" id="GO:0046872">
    <property type="term" value="F:metal ion binding"/>
    <property type="evidence" value="ECO:0007669"/>
    <property type="project" value="UniProtKB-KW"/>
</dbReference>
<organism evidence="4">
    <name type="scientific">marine metagenome</name>
    <dbReference type="NCBI Taxonomy" id="408172"/>
    <lineage>
        <taxon>unclassified sequences</taxon>
        <taxon>metagenomes</taxon>
        <taxon>ecological metagenomes</taxon>
    </lineage>
</organism>
<dbReference type="PROSITE" id="PS51332">
    <property type="entry name" value="B12_BINDING"/>
    <property type="match status" value="1"/>
</dbReference>
<evidence type="ECO:0000256" key="2">
    <source>
        <dbReference type="ARBA" id="ARBA00023285"/>
    </source>
</evidence>
<reference evidence="4" key="1">
    <citation type="submission" date="2018-05" db="EMBL/GenBank/DDBJ databases">
        <authorList>
            <person name="Lanie J.A."/>
            <person name="Ng W.-L."/>
            <person name="Kazmierczak K.M."/>
            <person name="Andrzejewski T.M."/>
            <person name="Davidsen T.M."/>
            <person name="Wayne K.J."/>
            <person name="Tettelin H."/>
            <person name="Glass J.I."/>
            <person name="Rusch D."/>
            <person name="Podicherti R."/>
            <person name="Tsui H.-C.T."/>
            <person name="Winkler M.E."/>
        </authorList>
    </citation>
    <scope>NUCLEOTIDE SEQUENCE</scope>
</reference>
<evidence type="ECO:0000259" key="3">
    <source>
        <dbReference type="PROSITE" id="PS51332"/>
    </source>
</evidence>
<dbReference type="InterPro" id="IPR036724">
    <property type="entry name" value="Cobalamin-bd_sf"/>
</dbReference>
<sequence>KNLCIMMLRGAGFTVYDLGVDTSPEDFADGFEEYQPDVIGMSALLTTTMPNMGRTIQYFEDIGLRDDVRLMVGGAPVTQEFADEMGADAYGESAVDAVEKAKELIVLLKDLRD</sequence>
<dbReference type="Gene3D" id="3.40.50.280">
    <property type="entry name" value="Cobalamin-binding domain"/>
    <property type="match status" value="1"/>
</dbReference>
<dbReference type="AlphaFoldDB" id="A0A383CXR1"/>
<dbReference type="PANTHER" id="PTHR45833">
    <property type="entry name" value="METHIONINE SYNTHASE"/>
    <property type="match status" value="1"/>
</dbReference>
<keyword evidence="1" id="KW-0479">Metal-binding</keyword>
<dbReference type="EMBL" id="UINC01212564">
    <property type="protein sequence ID" value="SVE36951.1"/>
    <property type="molecule type" value="Genomic_DNA"/>
</dbReference>
<evidence type="ECO:0000313" key="4">
    <source>
        <dbReference type="EMBL" id="SVE36951.1"/>
    </source>
</evidence>
<dbReference type="InterPro" id="IPR006158">
    <property type="entry name" value="Cobalamin-bd"/>
</dbReference>
<dbReference type="InterPro" id="IPR050554">
    <property type="entry name" value="Met_Synthase/Corrinoid"/>
</dbReference>
<feature type="domain" description="B12-binding" evidence="3">
    <location>
        <begin position="1"/>
        <end position="113"/>
    </location>
</feature>
<protein>
    <recommendedName>
        <fullName evidence="3">B12-binding domain-containing protein</fullName>
    </recommendedName>
</protein>
<dbReference type="Pfam" id="PF02310">
    <property type="entry name" value="B12-binding"/>
    <property type="match status" value="1"/>
</dbReference>
<dbReference type="GO" id="GO:0005829">
    <property type="term" value="C:cytosol"/>
    <property type="evidence" value="ECO:0007669"/>
    <property type="project" value="TreeGrafter"/>
</dbReference>
<keyword evidence="2" id="KW-0170">Cobalt</keyword>
<evidence type="ECO:0000256" key="1">
    <source>
        <dbReference type="ARBA" id="ARBA00022723"/>
    </source>
</evidence>
<dbReference type="GO" id="GO:0031419">
    <property type="term" value="F:cobalamin binding"/>
    <property type="evidence" value="ECO:0007669"/>
    <property type="project" value="InterPro"/>
</dbReference>
<accession>A0A383CXR1</accession>